<accession>A0ABW5M6J2</accession>
<keyword evidence="10" id="KW-1185">Reference proteome</keyword>
<evidence type="ECO:0000259" key="8">
    <source>
        <dbReference type="PROSITE" id="PS51007"/>
    </source>
</evidence>
<evidence type="ECO:0000256" key="5">
    <source>
        <dbReference type="SAM" id="MobiDB-lite"/>
    </source>
</evidence>
<keyword evidence="6" id="KW-0812">Transmembrane</keyword>
<reference evidence="10" key="1">
    <citation type="journal article" date="2019" name="Int. J. Syst. Evol. Microbiol.">
        <title>The Global Catalogue of Microorganisms (GCM) 10K type strain sequencing project: providing services to taxonomists for standard genome sequencing and annotation.</title>
        <authorList>
            <consortium name="The Broad Institute Genomics Platform"/>
            <consortium name="The Broad Institute Genome Sequencing Center for Infectious Disease"/>
            <person name="Wu L."/>
            <person name="Ma J."/>
        </authorList>
    </citation>
    <scope>NUCLEOTIDE SEQUENCE [LARGE SCALE GENOMIC DNA]</scope>
    <source>
        <strain evidence="10">KCTC 42805</strain>
    </source>
</reference>
<gene>
    <name evidence="9" type="ORF">ACFSUS_16730</name>
</gene>
<dbReference type="InterPro" id="IPR036909">
    <property type="entry name" value="Cyt_c-like_dom_sf"/>
</dbReference>
<feature type="region of interest" description="Disordered" evidence="5">
    <location>
        <begin position="159"/>
        <end position="182"/>
    </location>
</feature>
<evidence type="ECO:0000313" key="9">
    <source>
        <dbReference type="EMBL" id="MFD2572289.1"/>
    </source>
</evidence>
<dbReference type="PANTHER" id="PTHR39425:SF1">
    <property type="entry name" value="CYTOCHROME C7-LIKE DOMAIN-CONTAINING PROTEIN"/>
    <property type="match status" value="1"/>
</dbReference>
<feature type="domain" description="Cytochrome c" evidence="8">
    <location>
        <begin position="59"/>
        <end position="153"/>
    </location>
</feature>
<dbReference type="InterPro" id="IPR036280">
    <property type="entry name" value="Multihaem_cyt_sf"/>
</dbReference>
<feature type="signal peptide" evidence="7">
    <location>
        <begin position="1"/>
        <end position="37"/>
    </location>
</feature>
<keyword evidence="2 4" id="KW-0479">Metal-binding</keyword>
<dbReference type="SUPFAM" id="SSF48695">
    <property type="entry name" value="Multiheme cytochromes"/>
    <property type="match status" value="1"/>
</dbReference>
<sequence length="449" mass="48188">MLINSINIVHKMSRLSKLCGVMVLSLTLLVNSGQVKAQDSVAAAGGGPAAATPAPSGGGDAEKGKALFTNNCAQCHAVTEEVVVGPGLKGVQQRTPGKEWLYKWIRNSSAVIATGDPYANQVFNKYQRIQMSSFPNLTNADIDGILAYIDQASAPAQATVGGDGAQQARGGGGAGGDQNGSGSSISGPSELFTFVLVALLVVMLLVLGVLLVIVTILSRAVTPVAVTDSTQTPAPLSQRLKEGLSSAFNNSTLRSIVIWLFIFIATKESLDGLYSVGIQQGYAPKQPIAYSHKLHAGQYKIDCNYCHVGVNKGKSATIPSANICMNCHGVIKKESPEIQKIYAAIEQNRPIEWVRVHNLPDFAYFNHAQHVNVGNVQCQTCHGEIEKMEVVEHRSSLTMGWCIDCHRKTEVNTKDNAYYDKLVALHRKESKEPLKVANIGGLECSKCHY</sequence>
<dbReference type="PROSITE" id="PS51007">
    <property type="entry name" value="CYTC"/>
    <property type="match status" value="1"/>
</dbReference>
<name>A0ABW5M6J2_9BACT</name>
<protein>
    <submittedName>
        <fullName evidence="9">C-type cytochrome</fullName>
    </submittedName>
</protein>
<dbReference type="Gene3D" id="3.90.10.10">
    <property type="entry name" value="Cytochrome C3"/>
    <property type="match status" value="2"/>
</dbReference>
<dbReference type="EMBL" id="JBHULN010000010">
    <property type="protein sequence ID" value="MFD2572289.1"/>
    <property type="molecule type" value="Genomic_DNA"/>
</dbReference>
<dbReference type="InterPro" id="IPR009056">
    <property type="entry name" value="Cyt_c-like_dom"/>
</dbReference>
<dbReference type="Gene3D" id="1.10.760.10">
    <property type="entry name" value="Cytochrome c-like domain"/>
    <property type="match status" value="1"/>
</dbReference>
<evidence type="ECO:0000256" key="7">
    <source>
        <dbReference type="SAM" id="SignalP"/>
    </source>
</evidence>
<organism evidence="9 10">
    <name type="scientific">Spirosoma soli</name>
    <dbReference type="NCBI Taxonomy" id="1770529"/>
    <lineage>
        <taxon>Bacteria</taxon>
        <taxon>Pseudomonadati</taxon>
        <taxon>Bacteroidota</taxon>
        <taxon>Cytophagia</taxon>
        <taxon>Cytophagales</taxon>
        <taxon>Cytophagaceae</taxon>
        <taxon>Spirosoma</taxon>
    </lineage>
</organism>
<keyword evidence="3 4" id="KW-0408">Iron</keyword>
<keyword evidence="1 4" id="KW-0349">Heme</keyword>
<evidence type="ECO:0000256" key="2">
    <source>
        <dbReference type="ARBA" id="ARBA00022723"/>
    </source>
</evidence>
<dbReference type="PANTHER" id="PTHR39425">
    <property type="entry name" value="LIPOPROTEIN CYTOCHROME C"/>
    <property type="match status" value="1"/>
</dbReference>
<keyword evidence="6" id="KW-0472">Membrane</keyword>
<proteinExistence type="predicted"/>
<comment type="caution">
    <text evidence="9">The sequence shown here is derived from an EMBL/GenBank/DDBJ whole genome shotgun (WGS) entry which is preliminary data.</text>
</comment>
<dbReference type="Pfam" id="PF00034">
    <property type="entry name" value="Cytochrom_C"/>
    <property type="match status" value="1"/>
</dbReference>
<dbReference type="CDD" id="cd08168">
    <property type="entry name" value="Cytochrom_C3"/>
    <property type="match status" value="1"/>
</dbReference>
<evidence type="ECO:0000256" key="3">
    <source>
        <dbReference type="ARBA" id="ARBA00023004"/>
    </source>
</evidence>
<keyword evidence="6" id="KW-1133">Transmembrane helix</keyword>
<dbReference type="Proteomes" id="UP001597469">
    <property type="component" value="Unassembled WGS sequence"/>
</dbReference>
<dbReference type="SUPFAM" id="SSF46626">
    <property type="entry name" value="Cytochrome c"/>
    <property type="match status" value="1"/>
</dbReference>
<dbReference type="RefSeq" id="WP_381524543.1">
    <property type="nucleotide sequence ID" value="NZ_JBHULN010000010.1"/>
</dbReference>
<feature type="transmembrane region" description="Helical" evidence="6">
    <location>
        <begin position="191"/>
        <end position="217"/>
    </location>
</feature>
<feature type="chain" id="PRO_5046204934" evidence="7">
    <location>
        <begin position="38"/>
        <end position="449"/>
    </location>
</feature>
<feature type="compositionally biased region" description="Gly residues" evidence="5">
    <location>
        <begin position="161"/>
        <end position="179"/>
    </location>
</feature>
<evidence type="ECO:0000313" key="10">
    <source>
        <dbReference type="Proteomes" id="UP001597469"/>
    </source>
</evidence>
<keyword evidence="7" id="KW-0732">Signal</keyword>
<evidence type="ECO:0000256" key="4">
    <source>
        <dbReference type="PROSITE-ProRule" id="PRU00433"/>
    </source>
</evidence>
<evidence type="ECO:0000256" key="6">
    <source>
        <dbReference type="SAM" id="Phobius"/>
    </source>
</evidence>
<evidence type="ECO:0000256" key="1">
    <source>
        <dbReference type="ARBA" id="ARBA00022617"/>
    </source>
</evidence>